<keyword evidence="6 8" id="KW-1133">Transmembrane helix</keyword>
<feature type="transmembrane region" description="Helical" evidence="8">
    <location>
        <begin position="253"/>
        <end position="272"/>
    </location>
</feature>
<feature type="transmembrane region" description="Helical" evidence="8">
    <location>
        <begin position="159"/>
        <end position="181"/>
    </location>
</feature>
<feature type="transmembrane region" description="Helical" evidence="8">
    <location>
        <begin position="7"/>
        <end position="26"/>
    </location>
</feature>
<dbReference type="OrthoDB" id="9805563at2"/>
<keyword evidence="5 8" id="KW-0812">Transmembrane</keyword>
<dbReference type="InterPro" id="IPR038770">
    <property type="entry name" value="Na+/solute_symporter_sf"/>
</dbReference>
<evidence type="ECO:0000256" key="1">
    <source>
        <dbReference type="ARBA" id="ARBA00004651"/>
    </source>
</evidence>
<dbReference type="EMBL" id="CP003985">
    <property type="protein sequence ID" value="AGF77296.1"/>
    <property type="molecule type" value="Genomic_DNA"/>
</dbReference>
<proteinExistence type="inferred from homology"/>
<dbReference type="RefSeq" id="WP_015402992.1">
    <property type="nucleotide sequence ID" value="NC_020304.1"/>
</dbReference>
<gene>
    <name evidence="9" type="ordered locus">UWK_00718</name>
</gene>
<dbReference type="AlphaFoldDB" id="M1PLE6"/>
<evidence type="ECO:0000313" key="10">
    <source>
        <dbReference type="Proteomes" id="UP000011721"/>
    </source>
</evidence>
<evidence type="ECO:0000256" key="2">
    <source>
        <dbReference type="ARBA" id="ARBA00010145"/>
    </source>
</evidence>
<dbReference type="GO" id="GO:0005886">
    <property type="term" value="C:plasma membrane"/>
    <property type="evidence" value="ECO:0007669"/>
    <property type="project" value="UniProtKB-SubCell"/>
</dbReference>
<feature type="transmembrane region" description="Helical" evidence="8">
    <location>
        <begin position="224"/>
        <end position="247"/>
    </location>
</feature>
<dbReference type="eggNOG" id="COG0679">
    <property type="taxonomic scope" value="Bacteria"/>
</dbReference>
<dbReference type="Pfam" id="PF03547">
    <property type="entry name" value="Mem_trans"/>
    <property type="match status" value="1"/>
</dbReference>
<feature type="transmembrane region" description="Helical" evidence="8">
    <location>
        <begin position="38"/>
        <end position="53"/>
    </location>
</feature>
<sequence length="309" mass="33250">MQNVIEIVLPVFLVIGLGYTIRKLGLVSRDFFSEVNKLVYYICLPLLLVYKIAGADFSTSFNFKLVMATSGGIACCFGIAYLYGKWRSFPPSVHGSFCQGAFRGNLAYIGLAIVFNAYGDIGLTRAGILTGFLVPVLNFFAILALVLPQQQQKTSFREIIRLIISNPLILASLAGLLWSFLKFPMPVILDRTLNIATGMSLPLALLSIGGSFSLASLKGDVPKALLATAMKLLLMPLITALFMLVFNISGLDFAIGLLMAGAPTAVATYIMACQMGGDGDLAGTIVMMATAFSSLTYAILLFVLQLYGF</sequence>
<keyword evidence="7 8" id="KW-0472">Membrane</keyword>
<keyword evidence="3" id="KW-0813">Transport</keyword>
<evidence type="ECO:0000256" key="3">
    <source>
        <dbReference type="ARBA" id="ARBA00022448"/>
    </source>
</evidence>
<keyword evidence="10" id="KW-1185">Reference proteome</keyword>
<accession>M1PLE6</accession>
<name>M1PLE6_DESSD</name>
<evidence type="ECO:0000256" key="8">
    <source>
        <dbReference type="SAM" id="Phobius"/>
    </source>
</evidence>
<dbReference type="KEGG" id="dsf:UWK_00718"/>
<dbReference type="PANTHER" id="PTHR36838">
    <property type="entry name" value="AUXIN EFFLUX CARRIER FAMILY PROTEIN"/>
    <property type="match status" value="1"/>
</dbReference>
<dbReference type="Gene3D" id="1.20.1530.20">
    <property type="match status" value="1"/>
</dbReference>
<comment type="similarity">
    <text evidence="2">Belongs to the auxin efflux carrier (TC 2.A.69) family.</text>
</comment>
<dbReference type="PANTHER" id="PTHR36838:SF4">
    <property type="entry name" value="AUXIN EFFLUX CARRIER FAMILY PROTEIN"/>
    <property type="match status" value="1"/>
</dbReference>
<evidence type="ECO:0000256" key="4">
    <source>
        <dbReference type="ARBA" id="ARBA00022475"/>
    </source>
</evidence>
<evidence type="ECO:0000313" key="9">
    <source>
        <dbReference type="EMBL" id="AGF77296.1"/>
    </source>
</evidence>
<dbReference type="Proteomes" id="UP000011721">
    <property type="component" value="Chromosome"/>
</dbReference>
<feature type="transmembrane region" description="Helical" evidence="8">
    <location>
        <begin position="126"/>
        <end position="147"/>
    </location>
</feature>
<feature type="transmembrane region" description="Helical" evidence="8">
    <location>
        <begin position="65"/>
        <end position="84"/>
    </location>
</feature>
<evidence type="ECO:0000256" key="7">
    <source>
        <dbReference type="ARBA" id="ARBA00023136"/>
    </source>
</evidence>
<reference evidence="10" key="1">
    <citation type="journal article" date="2013" name="Stand. Genomic Sci.">
        <title>Complete genome sequence of Desulfocapsa sulfexigens, a marine deltaproteobacterium specialized in disproportionating inorganic sulfur compounds.</title>
        <authorList>
            <person name="Finster K.W."/>
            <person name="Kjeldsen K.U."/>
            <person name="Kube M."/>
            <person name="Reinhardt R."/>
            <person name="Mussmann M."/>
            <person name="Amann R."/>
            <person name="Schreiber L."/>
        </authorList>
    </citation>
    <scope>NUCLEOTIDE SEQUENCE [LARGE SCALE GENOMIC DNA]</scope>
    <source>
        <strain evidence="10">DSM 10523 / SB164P1</strain>
    </source>
</reference>
<feature type="transmembrane region" description="Helical" evidence="8">
    <location>
        <begin position="284"/>
        <end position="307"/>
    </location>
</feature>
<comment type="subcellular location">
    <subcellularLocation>
        <location evidence="1">Cell membrane</location>
        <topology evidence="1">Multi-pass membrane protein</topology>
    </subcellularLocation>
</comment>
<protein>
    <submittedName>
        <fullName evidence="9">Putative permease</fullName>
    </submittedName>
</protein>
<evidence type="ECO:0000256" key="6">
    <source>
        <dbReference type="ARBA" id="ARBA00022989"/>
    </source>
</evidence>
<evidence type="ECO:0000256" key="5">
    <source>
        <dbReference type="ARBA" id="ARBA00022692"/>
    </source>
</evidence>
<dbReference type="STRING" id="1167006.UWK_00718"/>
<dbReference type="PATRIC" id="fig|1167006.5.peg.815"/>
<organism evidence="9 10">
    <name type="scientific">Desulfocapsa sulfexigens (strain DSM 10523 / SB164P1)</name>
    <dbReference type="NCBI Taxonomy" id="1167006"/>
    <lineage>
        <taxon>Bacteria</taxon>
        <taxon>Pseudomonadati</taxon>
        <taxon>Thermodesulfobacteriota</taxon>
        <taxon>Desulfobulbia</taxon>
        <taxon>Desulfobulbales</taxon>
        <taxon>Desulfocapsaceae</taxon>
        <taxon>Desulfocapsa</taxon>
    </lineage>
</organism>
<dbReference type="HOGENOM" id="CLU_056175_3_0_7"/>
<dbReference type="InterPro" id="IPR004776">
    <property type="entry name" value="Mem_transp_PIN-like"/>
</dbReference>
<dbReference type="GO" id="GO:0055085">
    <property type="term" value="P:transmembrane transport"/>
    <property type="evidence" value="ECO:0007669"/>
    <property type="project" value="InterPro"/>
</dbReference>
<keyword evidence="4" id="KW-1003">Cell membrane</keyword>